<dbReference type="InterPro" id="IPR032867">
    <property type="entry name" value="DYW_dom"/>
</dbReference>
<evidence type="ECO:0000256" key="3">
    <source>
        <dbReference type="PROSITE-ProRule" id="PRU00708"/>
    </source>
</evidence>
<dbReference type="Pfam" id="PF20431">
    <property type="entry name" value="E_motif"/>
    <property type="match status" value="1"/>
</dbReference>
<feature type="repeat" description="PPR" evidence="3">
    <location>
        <begin position="699"/>
        <end position="733"/>
    </location>
</feature>
<dbReference type="NCBIfam" id="TIGR00756">
    <property type="entry name" value="PPR"/>
    <property type="match status" value="6"/>
</dbReference>
<keyword evidence="6" id="KW-1185">Reference proteome</keyword>
<gene>
    <name evidence="5" type="ORF">VitviT2T_025988</name>
</gene>
<dbReference type="InterPro" id="IPR002885">
    <property type="entry name" value="PPR_rpt"/>
</dbReference>
<protein>
    <recommendedName>
        <fullName evidence="4">DYW domain-containing protein</fullName>
    </recommendedName>
</protein>
<feature type="repeat" description="PPR" evidence="3">
    <location>
        <begin position="394"/>
        <end position="428"/>
    </location>
</feature>
<sequence length="1006" mass="112720">MIHLVLKTSSGDPRQQLNMAAVVPAPPLSWRSHHSRTTVFYRITRKSKNKYSLHSIFTPIASLSLSAQTRQTKSLSFANSSTNRQFSSLHEIKKLCESGNLKEALDFLQRESDDVVLDSAQRSEAMGVLLQACGQRKDIEVGRRLHEMVSASTQFCNDFVLNTRIITMYSMCGSPSDSRMVFDKLRRKNLFQWNAIVSAYTRNELFEDAMSIFSELISVTEHKPDNFTLPCVIKACAGLLDLGLGQIIHGMATKMDLVSDVFVGNALIAMYGKCGLVEEAVKVFEHMPERNLVSWNSIICGFSENGFLQESFNAFREMLVGEESFVPDVATLVTVLPVCAGEEDIEKGMAVHGLAVKLGLNEELMVNNSLIDMYSKCRFLSEAQLLFDKNDKKNIVSWNSMIGGYAREEDVCRTFYLLQKMQTEDAKMKADEFTILNVLPVCLERSELQSLKELHGYSWRHGLQSNELVANAFIAAYTRCGALCSSERVFDLMDTKTVSSWNALLCGYAQNSDPRKALDLYLQMTDSGLDPDWFTIGSLLLACSRMKSLHYGEEIHGFALRNGLAVDPFIGISLLSLYICCGKPFAAQVLFDGMEHRSLVSWNVMIAGYSQNGLPDEAINLFRQMLSDGIQPYEIAIMCVCGACSQLSALRLGKELHCFALKAHLTEDIFVSSSIIDMYAKGGCIGLSQRIFDRLREKDVASWNVIIAGYGIHGRGKEALELFEKMLRLGLKPDDFTFTGILMACSHAGLVEDGLEYFNQMLNLHNIEPKLEHYTCVVDMLGRAGRIDDALRLIEEMPGDPDSRIWSSLLSSCRIHGNLGLGEKVANKLLELEPEKPENYVLISNLFAGSGKWDDVRRVRGRMKDIGLQKDAGCSWIEVGGKVHNFLIGDEMLPELEEVRETWRRLEVKISSIGYTPDTGSVLHDLEEEDKIGILRGHSEKLAISFGLLNTAKGLPVRVYKNLRICGDCHNAAKFISKVVNRDIVVRDNKRFHHFRDGICSCGDYW</sequence>
<feature type="repeat" description="PPR" evidence="3">
    <location>
        <begin position="260"/>
        <end position="294"/>
    </location>
</feature>
<dbReference type="PROSITE" id="PS51375">
    <property type="entry name" value="PPR"/>
    <property type="match status" value="6"/>
</dbReference>
<dbReference type="EMBL" id="CP126664">
    <property type="protein sequence ID" value="WKA08250.1"/>
    <property type="molecule type" value="Genomic_DNA"/>
</dbReference>
<feature type="repeat" description="PPR" evidence="3">
    <location>
        <begin position="497"/>
        <end position="531"/>
    </location>
</feature>
<dbReference type="Pfam" id="PF14432">
    <property type="entry name" value="DYW_deaminase"/>
    <property type="match status" value="1"/>
</dbReference>
<dbReference type="Pfam" id="PF01535">
    <property type="entry name" value="PPR"/>
    <property type="match status" value="7"/>
</dbReference>
<evidence type="ECO:0000256" key="1">
    <source>
        <dbReference type="ARBA" id="ARBA00006643"/>
    </source>
</evidence>
<feature type="domain" description="DYW" evidence="4">
    <location>
        <begin position="914"/>
        <end position="1006"/>
    </location>
</feature>
<accession>A0ABY9DNQ5</accession>
<dbReference type="PANTHER" id="PTHR47926:SF383">
    <property type="entry name" value="DYW DOMAIN-CONTAINING PROTEIN"/>
    <property type="match status" value="1"/>
</dbReference>
<proteinExistence type="inferred from homology"/>
<dbReference type="SUPFAM" id="SSF48452">
    <property type="entry name" value="TPR-like"/>
    <property type="match status" value="1"/>
</dbReference>
<reference evidence="5 6" key="1">
    <citation type="journal article" date="2023" name="Hortic Res">
        <title>The complete reference genome for grapevine (Vitis vinifera L.) genetics and breeding.</title>
        <authorList>
            <person name="Shi X."/>
            <person name="Cao S."/>
            <person name="Wang X."/>
            <person name="Huang S."/>
            <person name="Wang Y."/>
            <person name="Liu Z."/>
            <person name="Liu W."/>
            <person name="Leng X."/>
            <person name="Peng Y."/>
            <person name="Wang N."/>
            <person name="Wang Y."/>
            <person name="Ma Z."/>
            <person name="Xu X."/>
            <person name="Zhang F."/>
            <person name="Xue H."/>
            <person name="Zhong H."/>
            <person name="Wang Y."/>
            <person name="Zhang K."/>
            <person name="Velt A."/>
            <person name="Avia K."/>
            <person name="Holtgrawe D."/>
            <person name="Grimplet J."/>
            <person name="Matus J.T."/>
            <person name="Ware D."/>
            <person name="Wu X."/>
            <person name="Wang H."/>
            <person name="Liu C."/>
            <person name="Fang Y."/>
            <person name="Rustenholz C."/>
            <person name="Cheng Z."/>
            <person name="Xiao H."/>
            <person name="Zhou Y."/>
        </authorList>
    </citation>
    <scope>NUCLEOTIDE SEQUENCE [LARGE SCALE GENOMIC DNA]</scope>
    <source>
        <strain evidence="6">cv. Pinot noir / PN40024</strain>
        <tissue evidence="5">Leaf</tissue>
    </source>
</reference>
<dbReference type="Pfam" id="PF13041">
    <property type="entry name" value="PPR_2"/>
    <property type="match status" value="2"/>
</dbReference>
<feature type="repeat" description="PPR" evidence="3">
    <location>
        <begin position="189"/>
        <end position="224"/>
    </location>
</feature>
<keyword evidence="2" id="KW-0677">Repeat</keyword>
<evidence type="ECO:0000259" key="4">
    <source>
        <dbReference type="Pfam" id="PF14432"/>
    </source>
</evidence>
<dbReference type="Proteomes" id="UP001227230">
    <property type="component" value="Chromosome 17"/>
</dbReference>
<feature type="repeat" description="PPR" evidence="3">
    <location>
        <begin position="598"/>
        <end position="632"/>
    </location>
</feature>
<name>A0ABY9DNQ5_VITVI</name>
<dbReference type="InterPro" id="IPR046848">
    <property type="entry name" value="E_motif"/>
</dbReference>
<evidence type="ECO:0000256" key="2">
    <source>
        <dbReference type="ARBA" id="ARBA00022737"/>
    </source>
</evidence>
<dbReference type="Gene3D" id="1.25.40.10">
    <property type="entry name" value="Tetratricopeptide repeat domain"/>
    <property type="match status" value="5"/>
</dbReference>
<organism evidence="5 6">
    <name type="scientific">Vitis vinifera</name>
    <name type="common">Grape</name>
    <dbReference type="NCBI Taxonomy" id="29760"/>
    <lineage>
        <taxon>Eukaryota</taxon>
        <taxon>Viridiplantae</taxon>
        <taxon>Streptophyta</taxon>
        <taxon>Embryophyta</taxon>
        <taxon>Tracheophyta</taxon>
        <taxon>Spermatophyta</taxon>
        <taxon>Magnoliopsida</taxon>
        <taxon>eudicotyledons</taxon>
        <taxon>Gunneridae</taxon>
        <taxon>Pentapetalae</taxon>
        <taxon>rosids</taxon>
        <taxon>Vitales</taxon>
        <taxon>Vitaceae</taxon>
        <taxon>Viteae</taxon>
        <taxon>Vitis</taxon>
    </lineage>
</organism>
<evidence type="ECO:0000313" key="5">
    <source>
        <dbReference type="EMBL" id="WKA08250.1"/>
    </source>
</evidence>
<comment type="similarity">
    <text evidence="1">Belongs to the PPR family. PCMP-H subfamily.</text>
</comment>
<dbReference type="InterPro" id="IPR011990">
    <property type="entry name" value="TPR-like_helical_dom_sf"/>
</dbReference>
<evidence type="ECO:0000313" key="6">
    <source>
        <dbReference type="Proteomes" id="UP001227230"/>
    </source>
</evidence>
<dbReference type="InterPro" id="IPR046960">
    <property type="entry name" value="PPR_At4g14850-like_plant"/>
</dbReference>
<dbReference type="PANTHER" id="PTHR47926">
    <property type="entry name" value="PENTATRICOPEPTIDE REPEAT-CONTAINING PROTEIN"/>
    <property type="match status" value="1"/>
</dbReference>